<accession>A0A2N8KA07</accession>
<evidence type="ECO:0000313" key="3">
    <source>
        <dbReference type="Proteomes" id="UP000235994"/>
    </source>
</evidence>
<proteinExistence type="predicted"/>
<keyword evidence="3" id="KW-1185">Reference proteome</keyword>
<dbReference type="Proteomes" id="UP000235994">
    <property type="component" value="Unassembled WGS sequence"/>
</dbReference>
<gene>
    <name evidence="2" type="ORF">C1I89_30490</name>
</gene>
<sequence length="153" mass="17210">MRLPLRILPAAPVLALALTSAGCVPYPVYKTLQPEARLTVLDEAERPVADARVVLISSAYPYGRERFRNETRSAADGAAAFPAIREWRAESMMLHGAQTYFWNWCVEKTGYETYETMNREPDGFEPRAQVRLRAGESRSCNSAQPPLTPRPRP</sequence>
<dbReference type="EMBL" id="POQS01000010">
    <property type="protein sequence ID" value="PND30291.1"/>
    <property type="molecule type" value="Genomic_DNA"/>
</dbReference>
<evidence type="ECO:0000256" key="1">
    <source>
        <dbReference type="SAM" id="MobiDB-lite"/>
    </source>
</evidence>
<name>A0A2N8KA07_9BURK</name>
<reference evidence="2 3" key="1">
    <citation type="submission" date="2018-01" db="EMBL/GenBank/DDBJ databases">
        <title>The draft genome of an aniline degradation strain ANB-1.</title>
        <authorList>
            <person name="Zhang L."/>
            <person name="Jiang J."/>
        </authorList>
    </citation>
    <scope>NUCLEOTIDE SEQUENCE [LARGE SCALE GENOMIC DNA]</scope>
    <source>
        <strain evidence="2 3">ANB-1</strain>
    </source>
</reference>
<evidence type="ECO:0000313" key="2">
    <source>
        <dbReference type="EMBL" id="PND30291.1"/>
    </source>
</evidence>
<dbReference type="RefSeq" id="WP_102776000.1">
    <property type="nucleotide sequence ID" value="NZ_POQS01000010.1"/>
</dbReference>
<dbReference type="PROSITE" id="PS51257">
    <property type="entry name" value="PROKAR_LIPOPROTEIN"/>
    <property type="match status" value="1"/>
</dbReference>
<protein>
    <submittedName>
        <fullName evidence="2">Uncharacterized protein</fullName>
    </submittedName>
</protein>
<organism evidence="2 3">
    <name type="scientific">Achromobacter pulmonis</name>
    <dbReference type="NCBI Taxonomy" id="1389932"/>
    <lineage>
        <taxon>Bacteria</taxon>
        <taxon>Pseudomonadati</taxon>
        <taxon>Pseudomonadota</taxon>
        <taxon>Betaproteobacteria</taxon>
        <taxon>Burkholderiales</taxon>
        <taxon>Alcaligenaceae</taxon>
        <taxon>Achromobacter</taxon>
    </lineage>
</organism>
<dbReference type="AlphaFoldDB" id="A0A2N8KA07"/>
<comment type="caution">
    <text evidence="2">The sequence shown here is derived from an EMBL/GenBank/DDBJ whole genome shotgun (WGS) entry which is preliminary data.</text>
</comment>
<feature type="region of interest" description="Disordered" evidence="1">
    <location>
        <begin position="133"/>
        <end position="153"/>
    </location>
</feature>